<evidence type="ECO:0000259" key="3">
    <source>
        <dbReference type="Pfam" id="PF14257"/>
    </source>
</evidence>
<keyword evidence="1" id="KW-0175">Coiled coil</keyword>
<proteinExistence type="predicted"/>
<dbReference type="Pfam" id="PF14257">
    <property type="entry name" value="DUF4349"/>
    <property type="match status" value="1"/>
</dbReference>
<dbReference type="EMBL" id="JBHSQW010000031">
    <property type="protein sequence ID" value="MFC5995497.1"/>
    <property type="molecule type" value="Genomic_DNA"/>
</dbReference>
<organism evidence="4 5">
    <name type="scientific">Pseudonocardia hispaniensis</name>
    <dbReference type="NCBI Taxonomy" id="904933"/>
    <lineage>
        <taxon>Bacteria</taxon>
        <taxon>Bacillati</taxon>
        <taxon>Actinomycetota</taxon>
        <taxon>Actinomycetes</taxon>
        <taxon>Pseudonocardiales</taxon>
        <taxon>Pseudonocardiaceae</taxon>
        <taxon>Pseudonocardia</taxon>
    </lineage>
</organism>
<accession>A0ABW1J518</accession>
<evidence type="ECO:0000256" key="2">
    <source>
        <dbReference type="SAM" id="Phobius"/>
    </source>
</evidence>
<keyword evidence="5" id="KW-1185">Reference proteome</keyword>
<keyword evidence="2" id="KW-0812">Transmembrane</keyword>
<evidence type="ECO:0000313" key="4">
    <source>
        <dbReference type="EMBL" id="MFC5995497.1"/>
    </source>
</evidence>
<evidence type="ECO:0000313" key="5">
    <source>
        <dbReference type="Proteomes" id="UP001596302"/>
    </source>
</evidence>
<evidence type="ECO:0000256" key="1">
    <source>
        <dbReference type="SAM" id="Coils"/>
    </source>
</evidence>
<feature type="coiled-coil region" evidence="1">
    <location>
        <begin position="182"/>
        <end position="209"/>
    </location>
</feature>
<feature type="transmembrane region" description="Helical" evidence="2">
    <location>
        <begin position="252"/>
        <end position="274"/>
    </location>
</feature>
<comment type="caution">
    <text evidence="4">The sequence shown here is derived from an EMBL/GenBank/DDBJ whole genome shotgun (WGS) entry which is preliminary data.</text>
</comment>
<feature type="domain" description="DUF4349" evidence="3">
    <location>
        <begin position="71"/>
        <end position="271"/>
    </location>
</feature>
<dbReference type="RefSeq" id="WP_379585565.1">
    <property type="nucleotide sequence ID" value="NZ_JBHSQW010000031.1"/>
</dbReference>
<gene>
    <name evidence="4" type="ORF">ACFQE5_14880</name>
</gene>
<keyword evidence="2" id="KW-0472">Membrane</keyword>
<dbReference type="Proteomes" id="UP001596302">
    <property type="component" value="Unassembled WGS sequence"/>
</dbReference>
<name>A0ABW1J518_9PSEU</name>
<dbReference type="InterPro" id="IPR025645">
    <property type="entry name" value="DUF4349"/>
</dbReference>
<keyword evidence="2" id="KW-1133">Transmembrane helix</keyword>
<protein>
    <submittedName>
        <fullName evidence="4">DUF4349 domain-containing protein</fullName>
    </submittedName>
</protein>
<reference evidence="5" key="1">
    <citation type="journal article" date="2019" name="Int. J. Syst. Evol. Microbiol.">
        <title>The Global Catalogue of Microorganisms (GCM) 10K type strain sequencing project: providing services to taxonomists for standard genome sequencing and annotation.</title>
        <authorList>
            <consortium name="The Broad Institute Genomics Platform"/>
            <consortium name="The Broad Institute Genome Sequencing Center for Infectious Disease"/>
            <person name="Wu L."/>
            <person name="Ma J."/>
        </authorList>
    </citation>
    <scope>NUCLEOTIDE SEQUENCE [LARGE SCALE GENOMIC DNA]</scope>
    <source>
        <strain evidence="5">CCM 8391</strain>
    </source>
</reference>
<sequence>MGRGRWIVAGIAILAVVGAVTAGLLLGPPGTSGGGSLSTATDAAAQARAGAPGFDGELAPAAPPGSPIVDRTVVRTAEVRVEVTDVAAVARSARGAATALGGFVADENIDDTGARLSLRVPADQLDPLVERVSAMGRVLNSSGTVQDVTEQSVDLEARVGSQQASVDRLRSLLARAQTIGEVVAVESELARREAELESLQRRLTALRDRVRLSTLDVDLRPAPGAGGGSGFGSGLDAGLDGLRALGAGLATAIGFLLPFLPVLAVLAGAGWFGWRRIRARHRKRRAAAPMPEG</sequence>